<dbReference type="EMBL" id="JACCJC010000090">
    <property type="protein sequence ID" value="KAF6226668.1"/>
    <property type="molecule type" value="Genomic_DNA"/>
</dbReference>
<sequence>MPPSTAYGIYAAPVSAAPIAIYCVETRSALSLEEREASDGWFAVPTGALNLKPPVCGAMSEPSWMYAWTWHFSRFCPFNSRSLIVVVPLIRTLRLHPLFRRAKQSWTHQTCGLHVSQDQVECVFSYWWMNKFDMVKVSHKVPSSFSDPMNVVVDMSSLDLAILAFVMRILPSFRCRYESKPPEPEPVERQPVESKPHGPPQIPPFKFSITPPSTPVEESTNRESGEVSSSTAAVSHQAETEKKEPSSSPRSFPLRRYSSKKAEDAALPSPLPSLNSKKYIKSSASIQSDTAGKPIKIRSTQEDSAFNSFKRLCEAHGLLQRPVRLASMMGLMESMMRLSFRTCLVPSLELSPLD</sequence>
<gene>
    <name evidence="2" type="ORF">HO173_012414</name>
</gene>
<reference evidence="2 3" key="1">
    <citation type="journal article" date="2020" name="Genomics">
        <title>Complete, high-quality genomes from long-read metagenomic sequencing of two wolf lichen thalli reveals enigmatic genome architecture.</title>
        <authorList>
            <person name="McKenzie S.K."/>
            <person name="Walston R.F."/>
            <person name="Allen J.L."/>
        </authorList>
    </citation>
    <scope>NUCLEOTIDE SEQUENCE [LARGE SCALE GENOMIC DNA]</scope>
    <source>
        <strain evidence="2">WasteWater2</strain>
    </source>
</reference>
<dbReference type="RefSeq" id="XP_037158819.1">
    <property type="nucleotide sequence ID" value="XM_037314283.1"/>
</dbReference>
<organism evidence="2 3">
    <name type="scientific">Letharia columbiana</name>
    <dbReference type="NCBI Taxonomy" id="112416"/>
    <lineage>
        <taxon>Eukaryota</taxon>
        <taxon>Fungi</taxon>
        <taxon>Dikarya</taxon>
        <taxon>Ascomycota</taxon>
        <taxon>Pezizomycotina</taxon>
        <taxon>Lecanoromycetes</taxon>
        <taxon>OSLEUM clade</taxon>
        <taxon>Lecanoromycetidae</taxon>
        <taxon>Lecanorales</taxon>
        <taxon>Lecanorineae</taxon>
        <taxon>Parmeliaceae</taxon>
        <taxon>Letharia</taxon>
    </lineage>
</organism>
<dbReference type="GeneID" id="59294048"/>
<proteinExistence type="predicted"/>
<comment type="caution">
    <text evidence="2">The sequence shown here is derived from an EMBL/GenBank/DDBJ whole genome shotgun (WGS) entry which is preliminary data.</text>
</comment>
<accession>A0A8H6FG64</accession>
<evidence type="ECO:0000313" key="2">
    <source>
        <dbReference type="EMBL" id="KAF6226668.1"/>
    </source>
</evidence>
<keyword evidence="3" id="KW-1185">Reference proteome</keyword>
<name>A0A8H6FG64_9LECA</name>
<evidence type="ECO:0000313" key="3">
    <source>
        <dbReference type="Proteomes" id="UP000578531"/>
    </source>
</evidence>
<feature type="region of interest" description="Disordered" evidence="1">
    <location>
        <begin position="179"/>
        <end position="254"/>
    </location>
</feature>
<evidence type="ECO:0000256" key="1">
    <source>
        <dbReference type="SAM" id="MobiDB-lite"/>
    </source>
</evidence>
<protein>
    <submittedName>
        <fullName evidence="2">Uncharacterized protein</fullName>
    </submittedName>
</protein>
<dbReference type="AlphaFoldDB" id="A0A8H6FG64"/>
<feature type="compositionally biased region" description="Basic and acidic residues" evidence="1">
    <location>
        <begin position="179"/>
        <end position="196"/>
    </location>
</feature>
<dbReference type="Proteomes" id="UP000578531">
    <property type="component" value="Unassembled WGS sequence"/>
</dbReference>